<dbReference type="Pfam" id="PF03352">
    <property type="entry name" value="Adenine_glyco"/>
    <property type="match status" value="1"/>
</dbReference>
<gene>
    <name evidence="2" type="ORF">GCM10011519_26850</name>
</gene>
<proteinExistence type="predicted"/>
<dbReference type="AlphaFoldDB" id="A0A917F608"/>
<dbReference type="GO" id="GO:0046872">
    <property type="term" value="F:metal ion binding"/>
    <property type="evidence" value="ECO:0007669"/>
    <property type="project" value="UniProtKB-KW"/>
</dbReference>
<dbReference type="PANTHER" id="PTHR30037">
    <property type="entry name" value="DNA-3-METHYLADENINE GLYCOSYLASE 1"/>
    <property type="match status" value="1"/>
</dbReference>
<sequence length="197" mass="21399">MSEGTGPLVGEDGVARCPWGGGPAMIAYHDTEWGVPLHGEDAWFERLSLEGFQAGLSWRTILDKRQRFREVFHGFVVDEVAAMTDADLELLMADPGIVRNRAKVLATRGNARATQALRERGGLGALLASYAPEETPRPAVVEEVPTVSEESTALSKALRRLGFSFVGPTTMYALMEASGLVDTHLLGCHRRGVRHAT</sequence>
<reference evidence="2" key="2">
    <citation type="submission" date="2020-09" db="EMBL/GenBank/DDBJ databases">
        <authorList>
            <person name="Sun Q."/>
            <person name="Zhou Y."/>
        </authorList>
    </citation>
    <scope>NUCLEOTIDE SEQUENCE</scope>
    <source>
        <strain evidence="2">CGMCC 1.16067</strain>
    </source>
</reference>
<dbReference type="GO" id="GO:0008725">
    <property type="term" value="F:DNA-3-methyladenine glycosylase activity"/>
    <property type="evidence" value="ECO:0007669"/>
    <property type="project" value="InterPro"/>
</dbReference>
<feature type="binding site" evidence="1">
    <location>
        <position position="188"/>
    </location>
    <ligand>
        <name>Zn(2+)</name>
        <dbReference type="ChEBI" id="CHEBI:29105"/>
    </ligand>
</feature>
<dbReference type="RefSeq" id="WP_308422234.1">
    <property type="nucleotide sequence ID" value="NZ_BMKQ01000001.1"/>
</dbReference>
<dbReference type="InterPro" id="IPR011257">
    <property type="entry name" value="DNA_glycosylase"/>
</dbReference>
<comment type="caution">
    <text evidence="2">The sequence shown here is derived from an EMBL/GenBank/DDBJ whole genome shotgun (WGS) entry which is preliminary data.</text>
</comment>
<organism evidence="2 3">
    <name type="scientific">Marmoricola endophyticus</name>
    <dbReference type="NCBI Taxonomy" id="2040280"/>
    <lineage>
        <taxon>Bacteria</taxon>
        <taxon>Bacillati</taxon>
        <taxon>Actinomycetota</taxon>
        <taxon>Actinomycetes</taxon>
        <taxon>Propionibacteriales</taxon>
        <taxon>Nocardioidaceae</taxon>
        <taxon>Marmoricola</taxon>
    </lineage>
</organism>
<keyword evidence="1" id="KW-0862">Zinc</keyword>
<keyword evidence="1" id="KW-0479">Metal-binding</keyword>
<dbReference type="GO" id="GO:0006284">
    <property type="term" value="P:base-excision repair"/>
    <property type="evidence" value="ECO:0007669"/>
    <property type="project" value="InterPro"/>
</dbReference>
<evidence type="ECO:0000256" key="1">
    <source>
        <dbReference type="PIRSR" id="PIRSR605019-1"/>
    </source>
</evidence>
<protein>
    <submittedName>
        <fullName evidence="2">3-methyladenine DNA glycosylase</fullName>
    </submittedName>
</protein>
<dbReference type="PANTHER" id="PTHR30037:SF4">
    <property type="entry name" value="DNA-3-METHYLADENINE GLYCOSYLASE I"/>
    <property type="match status" value="1"/>
</dbReference>
<keyword evidence="3" id="KW-1185">Reference proteome</keyword>
<name>A0A917F608_9ACTN</name>
<feature type="binding site" evidence="1">
    <location>
        <position position="184"/>
    </location>
    <ligand>
        <name>Zn(2+)</name>
        <dbReference type="ChEBI" id="CHEBI:29105"/>
    </ligand>
</feature>
<feature type="binding site" evidence="1">
    <location>
        <position position="29"/>
    </location>
    <ligand>
        <name>Zn(2+)</name>
        <dbReference type="ChEBI" id="CHEBI:29105"/>
    </ligand>
</feature>
<dbReference type="EMBL" id="BMKQ01000001">
    <property type="protein sequence ID" value="GGF51481.1"/>
    <property type="molecule type" value="Genomic_DNA"/>
</dbReference>
<dbReference type="InterPro" id="IPR005019">
    <property type="entry name" value="Adenine_glyco"/>
</dbReference>
<feature type="binding site" evidence="1">
    <location>
        <position position="17"/>
    </location>
    <ligand>
        <name>Zn(2+)</name>
        <dbReference type="ChEBI" id="CHEBI:29105"/>
    </ligand>
</feature>
<dbReference type="InterPro" id="IPR052891">
    <property type="entry name" value="DNA-3mA_glycosylase"/>
</dbReference>
<dbReference type="Proteomes" id="UP000649179">
    <property type="component" value="Unassembled WGS sequence"/>
</dbReference>
<dbReference type="SUPFAM" id="SSF48150">
    <property type="entry name" value="DNA-glycosylase"/>
    <property type="match status" value="1"/>
</dbReference>
<dbReference type="Gene3D" id="1.10.340.30">
    <property type="entry name" value="Hypothetical protein, domain 2"/>
    <property type="match status" value="1"/>
</dbReference>
<evidence type="ECO:0000313" key="2">
    <source>
        <dbReference type="EMBL" id="GGF51481.1"/>
    </source>
</evidence>
<reference evidence="2" key="1">
    <citation type="journal article" date="2014" name="Int. J. Syst. Evol. Microbiol.">
        <title>Complete genome sequence of Corynebacterium casei LMG S-19264T (=DSM 44701T), isolated from a smear-ripened cheese.</title>
        <authorList>
            <consortium name="US DOE Joint Genome Institute (JGI-PGF)"/>
            <person name="Walter F."/>
            <person name="Albersmeier A."/>
            <person name="Kalinowski J."/>
            <person name="Ruckert C."/>
        </authorList>
    </citation>
    <scope>NUCLEOTIDE SEQUENCE</scope>
    <source>
        <strain evidence="2">CGMCC 1.16067</strain>
    </source>
</reference>
<evidence type="ECO:0000313" key="3">
    <source>
        <dbReference type="Proteomes" id="UP000649179"/>
    </source>
</evidence>
<accession>A0A917F608</accession>